<accession>A0A4Y3WTQ9</accession>
<evidence type="ECO:0000259" key="1">
    <source>
        <dbReference type="Pfam" id="PF08044"/>
    </source>
</evidence>
<dbReference type="PANTHER" id="PTHR40763">
    <property type="entry name" value="MEMBRANE PROTEIN-RELATED"/>
    <property type="match status" value="1"/>
</dbReference>
<evidence type="ECO:0000313" key="2">
    <source>
        <dbReference type="EMBL" id="GEC21691.1"/>
    </source>
</evidence>
<comment type="caution">
    <text evidence="2">The sequence shown here is derived from an EMBL/GenBank/DDBJ whole genome shotgun (WGS) entry which is preliminary data.</text>
</comment>
<dbReference type="RefSeq" id="WP_141280515.1">
    <property type="nucleotide sequence ID" value="NZ_BAAARZ010000020.1"/>
</dbReference>
<dbReference type="PANTHER" id="PTHR40763:SF4">
    <property type="entry name" value="DUF1707 DOMAIN-CONTAINING PROTEIN"/>
    <property type="match status" value="1"/>
</dbReference>
<proteinExistence type="predicted"/>
<dbReference type="Proteomes" id="UP000320338">
    <property type="component" value="Unassembled WGS sequence"/>
</dbReference>
<dbReference type="InterPro" id="IPR012551">
    <property type="entry name" value="DUF1707_SHOCT-like"/>
</dbReference>
<sequence length="201" mass="20738">MAAPQEPDDIRASDQDRHRVAEQLHAAAADGRITLDELGERLGTLYSARTYGELAPLTRDLPVEVVGRPVPEVAPGDAEGPSVSVAVLSGCDRTGQWVVPPRHTAVAVLGGVRLDLRHARFSGRDTTITAVAILGGIEITVPDHLDVVVDGFGLLGGFAGHSTGSGSGGPRVRITGLALLGGVDVKRATPEIGPGGKELPS</sequence>
<organism evidence="2 3">
    <name type="scientific">Pseudonocardia hydrocarbonoxydans</name>
    <dbReference type="NCBI Taxonomy" id="76726"/>
    <lineage>
        <taxon>Bacteria</taxon>
        <taxon>Bacillati</taxon>
        <taxon>Actinomycetota</taxon>
        <taxon>Actinomycetes</taxon>
        <taxon>Pseudonocardiales</taxon>
        <taxon>Pseudonocardiaceae</taxon>
        <taxon>Pseudonocardia</taxon>
    </lineage>
</organism>
<evidence type="ECO:0000313" key="3">
    <source>
        <dbReference type="Proteomes" id="UP000320338"/>
    </source>
</evidence>
<dbReference type="OrthoDB" id="4772576at2"/>
<feature type="domain" description="DUF1707" evidence="1">
    <location>
        <begin position="10"/>
        <end position="62"/>
    </location>
</feature>
<name>A0A4Y3WTQ9_9PSEU</name>
<keyword evidence="3" id="KW-1185">Reference proteome</keyword>
<gene>
    <name evidence="2" type="ORF">PHY01_39740</name>
</gene>
<dbReference type="EMBL" id="BJNG01000036">
    <property type="protein sequence ID" value="GEC21691.1"/>
    <property type="molecule type" value="Genomic_DNA"/>
</dbReference>
<dbReference type="AlphaFoldDB" id="A0A4Y3WTQ9"/>
<protein>
    <recommendedName>
        <fullName evidence="1">DUF1707 domain-containing protein</fullName>
    </recommendedName>
</protein>
<reference evidence="2 3" key="1">
    <citation type="submission" date="2019-06" db="EMBL/GenBank/DDBJ databases">
        <title>Whole genome shotgun sequence of Pseudonocardia hydrocarbonoxydans NBRC 14498.</title>
        <authorList>
            <person name="Hosoyama A."/>
            <person name="Uohara A."/>
            <person name="Ohji S."/>
            <person name="Ichikawa N."/>
        </authorList>
    </citation>
    <scope>NUCLEOTIDE SEQUENCE [LARGE SCALE GENOMIC DNA]</scope>
    <source>
        <strain evidence="2 3">NBRC 14498</strain>
    </source>
</reference>
<dbReference type="Pfam" id="PF08044">
    <property type="entry name" value="DUF1707"/>
    <property type="match status" value="1"/>
</dbReference>